<feature type="compositionally biased region" description="Low complexity" evidence="1">
    <location>
        <begin position="7"/>
        <end position="28"/>
    </location>
</feature>
<dbReference type="Pfam" id="PF01757">
    <property type="entry name" value="Acyl_transf_3"/>
    <property type="match status" value="1"/>
</dbReference>
<evidence type="ECO:0000313" key="4">
    <source>
        <dbReference type="EMBL" id="PJI94944.1"/>
    </source>
</evidence>
<evidence type="ECO:0000256" key="1">
    <source>
        <dbReference type="SAM" id="MobiDB-lite"/>
    </source>
</evidence>
<name>A0A2M8WVJ3_9MICO</name>
<dbReference type="InterPro" id="IPR002656">
    <property type="entry name" value="Acyl_transf_3_dom"/>
</dbReference>
<feature type="region of interest" description="Disordered" evidence="1">
    <location>
        <begin position="1"/>
        <end position="32"/>
    </location>
</feature>
<feature type="domain" description="Acyltransferase 3" evidence="3">
    <location>
        <begin position="74"/>
        <end position="424"/>
    </location>
</feature>
<feature type="transmembrane region" description="Helical" evidence="2">
    <location>
        <begin position="309"/>
        <end position="328"/>
    </location>
</feature>
<dbReference type="OrthoDB" id="5242306at2"/>
<dbReference type="GO" id="GO:0016747">
    <property type="term" value="F:acyltransferase activity, transferring groups other than amino-acyl groups"/>
    <property type="evidence" value="ECO:0007669"/>
    <property type="project" value="InterPro"/>
</dbReference>
<gene>
    <name evidence="4" type="ORF">CLV34_0793</name>
</gene>
<dbReference type="EMBL" id="PGTZ01000006">
    <property type="protein sequence ID" value="PJI94944.1"/>
    <property type="molecule type" value="Genomic_DNA"/>
</dbReference>
<sequence length="460" mass="51121">MTDTRPAETPTAQTPTAEAPTTGGALAADTSQDSARLEDTILRDDSAALPVSDALPTIDKARAAPGNTGARFEDLEGYRGIAAIGIVVFHAYQFCRAGTSSDYAYQGTWFYHVMLNLDGLVSLFLVLSAFLLFLPIARKVLTGVEPGSASVFTIRRALRILPLYWGATLLVWAYRNPTMPGDWRDLVEHLTFTQVFDNHRIFYTIGPAWSLSVEVWFYAFLALLLLAYNRFGAHTRTLRTRRVLVWAPVVVLGTASLAYQGWALATHVSHEAYNVWFNPLAKGSVFVGGMVLALVMVHRDGRQLTRPWLIGLRLGALALLVWGMAIRGDDAATSSYWQQLSTVAFVLLLASSVMAPTTALWRRALMRPWLLWAGLISYSVYLWHEPVLLFLDQHGRLSHAQSAFPFVALVLVLVSLPVGWLSYWVIEYPVGRLRMLRLPNGLKRSYYPSSRVYTAAGTPD</sequence>
<evidence type="ECO:0000256" key="2">
    <source>
        <dbReference type="SAM" id="Phobius"/>
    </source>
</evidence>
<feature type="transmembrane region" description="Helical" evidence="2">
    <location>
        <begin position="368"/>
        <end position="384"/>
    </location>
</feature>
<organism evidence="4 5">
    <name type="scientific">Luteimicrobium subarcticum</name>
    <dbReference type="NCBI Taxonomy" id="620910"/>
    <lineage>
        <taxon>Bacteria</taxon>
        <taxon>Bacillati</taxon>
        <taxon>Actinomycetota</taxon>
        <taxon>Actinomycetes</taxon>
        <taxon>Micrococcales</taxon>
        <taxon>Luteimicrobium</taxon>
    </lineage>
</organism>
<reference evidence="4 5" key="1">
    <citation type="submission" date="2017-11" db="EMBL/GenBank/DDBJ databases">
        <title>Genomic Encyclopedia of Archaeal and Bacterial Type Strains, Phase II (KMG-II): From Individual Species to Whole Genera.</title>
        <authorList>
            <person name="Goeker M."/>
        </authorList>
    </citation>
    <scope>NUCLEOTIDE SEQUENCE [LARGE SCALE GENOMIC DNA]</scope>
    <source>
        <strain evidence="4 5">DSM 22413</strain>
    </source>
</reference>
<dbReference type="RefSeq" id="WP_100348883.1">
    <property type="nucleotide sequence ID" value="NZ_PGTZ01000006.1"/>
</dbReference>
<feature type="transmembrane region" description="Helical" evidence="2">
    <location>
        <begin position="243"/>
        <end position="264"/>
    </location>
</feature>
<proteinExistence type="predicted"/>
<dbReference type="AlphaFoldDB" id="A0A2M8WVJ3"/>
<keyword evidence="5" id="KW-1185">Reference proteome</keyword>
<dbReference type="PANTHER" id="PTHR23028">
    <property type="entry name" value="ACETYLTRANSFERASE"/>
    <property type="match status" value="1"/>
</dbReference>
<accession>A0A2M8WVJ3</accession>
<dbReference type="PANTHER" id="PTHR23028:SF53">
    <property type="entry name" value="ACYL_TRANSF_3 DOMAIN-CONTAINING PROTEIN"/>
    <property type="match status" value="1"/>
</dbReference>
<dbReference type="GO" id="GO:0009103">
    <property type="term" value="P:lipopolysaccharide biosynthetic process"/>
    <property type="evidence" value="ECO:0007669"/>
    <property type="project" value="TreeGrafter"/>
</dbReference>
<comment type="caution">
    <text evidence="4">The sequence shown here is derived from an EMBL/GenBank/DDBJ whole genome shotgun (WGS) entry which is preliminary data.</text>
</comment>
<feature type="transmembrane region" description="Helical" evidence="2">
    <location>
        <begin position="157"/>
        <end position="174"/>
    </location>
</feature>
<keyword evidence="2" id="KW-0812">Transmembrane</keyword>
<feature type="transmembrane region" description="Helical" evidence="2">
    <location>
        <begin position="276"/>
        <end position="297"/>
    </location>
</feature>
<dbReference type="GO" id="GO:0016020">
    <property type="term" value="C:membrane"/>
    <property type="evidence" value="ECO:0007669"/>
    <property type="project" value="TreeGrafter"/>
</dbReference>
<keyword evidence="2" id="KW-0472">Membrane</keyword>
<dbReference type="InterPro" id="IPR050879">
    <property type="entry name" value="Acyltransferase_3"/>
</dbReference>
<feature type="transmembrane region" description="Helical" evidence="2">
    <location>
        <begin position="404"/>
        <end position="426"/>
    </location>
</feature>
<keyword evidence="2" id="KW-1133">Transmembrane helix</keyword>
<feature type="transmembrane region" description="Helical" evidence="2">
    <location>
        <begin position="340"/>
        <end position="361"/>
    </location>
</feature>
<protein>
    <submittedName>
        <fullName evidence="4">Peptidoglycan/LPS O-acetylase OafA/YrhL</fullName>
    </submittedName>
</protein>
<feature type="transmembrane region" description="Helical" evidence="2">
    <location>
        <begin position="215"/>
        <end position="231"/>
    </location>
</feature>
<feature type="transmembrane region" description="Helical" evidence="2">
    <location>
        <begin position="109"/>
        <end position="136"/>
    </location>
</feature>
<dbReference type="Proteomes" id="UP000231586">
    <property type="component" value="Unassembled WGS sequence"/>
</dbReference>
<evidence type="ECO:0000259" key="3">
    <source>
        <dbReference type="Pfam" id="PF01757"/>
    </source>
</evidence>
<evidence type="ECO:0000313" key="5">
    <source>
        <dbReference type="Proteomes" id="UP000231586"/>
    </source>
</evidence>